<dbReference type="EMBL" id="PIPY01000003">
    <property type="protein sequence ID" value="RUO62548.1"/>
    <property type="molecule type" value="Genomic_DNA"/>
</dbReference>
<evidence type="ECO:0000313" key="3">
    <source>
        <dbReference type="EMBL" id="RUO62548.1"/>
    </source>
</evidence>
<accession>A0A432YNR8</accession>
<dbReference type="AlphaFoldDB" id="A0A432YNR8"/>
<protein>
    <recommendedName>
        <fullName evidence="2">Fe-S metabolism associated domain-containing protein</fullName>
    </recommendedName>
</protein>
<dbReference type="Pfam" id="PF02657">
    <property type="entry name" value="SufE"/>
    <property type="match status" value="1"/>
</dbReference>
<organism evidence="3 4">
    <name type="scientific">Pseudidiomarina insulisalsae</name>
    <dbReference type="NCBI Taxonomy" id="575789"/>
    <lineage>
        <taxon>Bacteria</taxon>
        <taxon>Pseudomonadati</taxon>
        <taxon>Pseudomonadota</taxon>
        <taxon>Gammaproteobacteria</taxon>
        <taxon>Alteromonadales</taxon>
        <taxon>Idiomarinaceae</taxon>
        <taxon>Pseudidiomarina</taxon>
    </lineage>
</organism>
<sequence>MEFFVYGKLTQSDLSQLQSEARQQPQRLKFLIQLASRLPPMATELKQPENEVQGCEAQVWLTKSWQNDQLQLQLDSSSRVVKGLLALVFLALHGANKQQVASFDLDALLALLGLQSFVSSSRRNGLRAVVQAMTS</sequence>
<reference evidence="4" key="1">
    <citation type="journal article" date="2018" name="Front. Microbiol.">
        <title>Genome-Based Analysis Reveals the Taxonomy and Diversity of the Family Idiomarinaceae.</title>
        <authorList>
            <person name="Liu Y."/>
            <person name="Lai Q."/>
            <person name="Shao Z."/>
        </authorList>
    </citation>
    <scope>NUCLEOTIDE SEQUENCE [LARGE SCALE GENOMIC DNA]</scope>
    <source>
        <strain evidence="4">CVS-6</strain>
    </source>
</reference>
<proteinExistence type="inferred from homology"/>
<dbReference type="InterPro" id="IPR003808">
    <property type="entry name" value="Fe-S_metab-assoc_dom"/>
</dbReference>
<dbReference type="PANTHER" id="PTHR43597">
    <property type="entry name" value="SULFUR ACCEPTOR PROTEIN CSDE"/>
    <property type="match status" value="1"/>
</dbReference>
<dbReference type="SUPFAM" id="SSF82649">
    <property type="entry name" value="SufE/NifU"/>
    <property type="match status" value="1"/>
</dbReference>
<evidence type="ECO:0000313" key="4">
    <source>
        <dbReference type="Proteomes" id="UP000288259"/>
    </source>
</evidence>
<comment type="similarity">
    <text evidence="1">Belongs to the SufE family.</text>
</comment>
<comment type="caution">
    <text evidence="3">The sequence shown here is derived from an EMBL/GenBank/DDBJ whole genome shotgun (WGS) entry which is preliminary data.</text>
</comment>
<name>A0A432YNR8_9GAMM</name>
<evidence type="ECO:0000259" key="2">
    <source>
        <dbReference type="Pfam" id="PF02657"/>
    </source>
</evidence>
<dbReference type="PANTHER" id="PTHR43597:SF5">
    <property type="entry name" value="SUFE-LIKE PROTEIN 2, CHLOROPLASTIC"/>
    <property type="match status" value="1"/>
</dbReference>
<feature type="domain" description="Fe-S metabolism associated" evidence="2">
    <location>
        <begin position="20"/>
        <end position="134"/>
    </location>
</feature>
<gene>
    <name evidence="3" type="ORF">CWI71_03705</name>
</gene>
<dbReference type="Gene3D" id="3.90.1010.10">
    <property type="match status" value="1"/>
</dbReference>
<dbReference type="Proteomes" id="UP000288259">
    <property type="component" value="Unassembled WGS sequence"/>
</dbReference>
<keyword evidence="4" id="KW-1185">Reference proteome</keyword>
<evidence type="ECO:0000256" key="1">
    <source>
        <dbReference type="ARBA" id="ARBA00010282"/>
    </source>
</evidence>